<keyword evidence="4" id="KW-1185">Reference proteome</keyword>
<feature type="compositionally biased region" description="Low complexity" evidence="1">
    <location>
        <begin position="109"/>
        <end position="122"/>
    </location>
</feature>
<keyword evidence="2" id="KW-0472">Membrane</keyword>
<name>A0A1W2TGC3_ROSNE</name>
<feature type="region of interest" description="Disordered" evidence="1">
    <location>
        <begin position="96"/>
        <end position="125"/>
    </location>
</feature>
<feature type="compositionally biased region" description="Polar residues" evidence="1">
    <location>
        <begin position="29"/>
        <end position="38"/>
    </location>
</feature>
<feature type="region of interest" description="Disordered" evidence="1">
    <location>
        <begin position="1"/>
        <end position="56"/>
    </location>
</feature>
<dbReference type="Proteomes" id="UP000054516">
    <property type="component" value="Unassembled WGS sequence"/>
</dbReference>
<dbReference type="AlphaFoldDB" id="A0A1W2TGC3"/>
<feature type="region of interest" description="Disordered" evidence="1">
    <location>
        <begin position="300"/>
        <end position="320"/>
    </location>
</feature>
<dbReference type="EMBL" id="DF977468">
    <property type="protein sequence ID" value="GAP87143.2"/>
    <property type="molecule type" value="Genomic_DNA"/>
</dbReference>
<organism evidence="3">
    <name type="scientific">Rosellinia necatrix</name>
    <name type="common">White root-rot fungus</name>
    <dbReference type="NCBI Taxonomy" id="77044"/>
    <lineage>
        <taxon>Eukaryota</taxon>
        <taxon>Fungi</taxon>
        <taxon>Dikarya</taxon>
        <taxon>Ascomycota</taxon>
        <taxon>Pezizomycotina</taxon>
        <taxon>Sordariomycetes</taxon>
        <taxon>Xylariomycetidae</taxon>
        <taxon>Xylariales</taxon>
        <taxon>Xylariaceae</taxon>
        <taxon>Rosellinia</taxon>
    </lineage>
</organism>
<sequence length="499" mass="51757">MNNTYYNISREGGDMGESPIIPVYPAQNGPRSRQSSHSAAGPNGPELDKWKSRVPKTGNSALVPKPLFSSAKCVVDMEPTNTMTSEVSALSTEAAPGTGTMASVSPINTATPTTTTTTADPTPISPSPSAFPIPPSAAGFTASPVHVVPPVTLHASDSVVSRSSVYSQSTIGNATAAAARPRPVSSIYSQNTMATMTVTAAPSPQTPTMTSWASTLPGLSISGAETQAGANTYMHPYPHPYLQQPQAHHPAHMDQAAAAAEEIPAPLQYMQLQIQVPRLRSPSLPQDRGGNNNRRRTISSAAQHANTRVPSGGGLTGQPLVRSPERVSYPETSLAAAAGANYDGSDWPLRRPSDMRSVSRGSYHVANKESVSSILAHHPTITTTTTTTTAEADVAVMAVASPRASLADSHTPICGPGEQQRSGWWSDDDDVEQQRGGRNGGGGGGGGRGDARYAAVGSKEKPAAGAQRRSRTIKLAAGVSVLLVLIIVGVAVGVTLGTR</sequence>
<evidence type="ECO:0000256" key="2">
    <source>
        <dbReference type="SAM" id="Phobius"/>
    </source>
</evidence>
<reference evidence="3" key="1">
    <citation type="submission" date="2016-03" db="EMBL/GenBank/DDBJ databases">
        <title>Draft genome sequence of Rosellinia necatrix.</title>
        <authorList>
            <person name="Kanematsu S."/>
        </authorList>
    </citation>
    <scope>NUCLEOTIDE SEQUENCE [LARGE SCALE GENOMIC DNA]</scope>
    <source>
        <strain evidence="3">W97</strain>
    </source>
</reference>
<feature type="transmembrane region" description="Helical" evidence="2">
    <location>
        <begin position="475"/>
        <end position="496"/>
    </location>
</feature>
<accession>A0A1W2TGC3</accession>
<proteinExistence type="predicted"/>
<dbReference type="OrthoDB" id="4772412at2759"/>
<protein>
    <submittedName>
        <fullName evidence="3">Uncharacterized protein</fullName>
    </submittedName>
</protein>
<gene>
    <name evidence="3" type="ORF">SAMD00023353_2301350</name>
</gene>
<evidence type="ECO:0000313" key="4">
    <source>
        <dbReference type="Proteomes" id="UP000054516"/>
    </source>
</evidence>
<keyword evidence="2" id="KW-1133">Transmembrane helix</keyword>
<feature type="region of interest" description="Disordered" evidence="1">
    <location>
        <begin position="407"/>
        <end position="453"/>
    </location>
</feature>
<evidence type="ECO:0000313" key="3">
    <source>
        <dbReference type="EMBL" id="GAP87143.2"/>
    </source>
</evidence>
<feature type="compositionally biased region" description="Gly residues" evidence="1">
    <location>
        <begin position="437"/>
        <end position="448"/>
    </location>
</feature>
<feature type="compositionally biased region" description="Polar residues" evidence="1">
    <location>
        <begin position="300"/>
        <end position="309"/>
    </location>
</feature>
<evidence type="ECO:0000256" key="1">
    <source>
        <dbReference type="SAM" id="MobiDB-lite"/>
    </source>
</evidence>
<keyword evidence="2" id="KW-0812">Transmembrane</keyword>